<protein>
    <submittedName>
        <fullName evidence="1">Uncharacterized protein</fullName>
    </submittedName>
</protein>
<accession>A0A2S2NKU7</accession>
<sequence length="129" mass="14918">MKTCTNAIQEKLTETPRTTNTEMKKVGSIQIIEKKSYKLPDNNEGSLTEESAFVNVVEFENENLNETVLNKKKSNSKSTNGRLKCIVRAAYQKNINDNSSIPNCQHKRKLLRMKKMINNFHKRFKKNVL</sequence>
<dbReference type="EMBL" id="GGMR01004943">
    <property type="protein sequence ID" value="MBY17562.1"/>
    <property type="molecule type" value="Transcribed_RNA"/>
</dbReference>
<dbReference type="AlphaFoldDB" id="A0A2S2NKU7"/>
<organism evidence="1">
    <name type="scientific">Schizaphis graminum</name>
    <name type="common">Green bug aphid</name>
    <dbReference type="NCBI Taxonomy" id="13262"/>
    <lineage>
        <taxon>Eukaryota</taxon>
        <taxon>Metazoa</taxon>
        <taxon>Ecdysozoa</taxon>
        <taxon>Arthropoda</taxon>
        <taxon>Hexapoda</taxon>
        <taxon>Insecta</taxon>
        <taxon>Pterygota</taxon>
        <taxon>Neoptera</taxon>
        <taxon>Paraneoptera</taxon>
        <taxon>Hemiptera</taxon>
        <taxon>Sternorrhyncha</taxon>
        <taxon>Aphidomorpha</taxon>
        <taxon>Aphidoidea</taxon>
        <taxon>Aphididae</taxon>
        <taxon>Aphidini</taxon>
        <taxon>Schizaphis</taxon>
    </lineage>
</organism>
<reference evidence="1" key="1">
    <citation type="submission" date="2018-04" db="EMBL/GenBank/DDBJ databases">
        <title>Transcriptome of Schizaphis graminum biotype I.</title>
        <authorList>
            <person name="Scully E.D."/>
            <person name="Geib S.M."/>
            <person name="Palmer N.A."/>
            <person name="Koch K."/>
            <person name="Bradshaw J."/>
            <person name="Heng-Moss T."/>
            <person name="Sarath G."/>
        </authorList>
    </citation>
    <scope>NUCLEOTIDE SEQUENCE</scope>
</reference>
<proteinExistence type="predicted"/>
<name>A0A2S2NKU7_SCHGA</name>
<gene>
    <name evidence="1" type="ORF">g.1514</name>
</gene>
<evidence type="ECO:0000313" key="1">
    <source>
        <dbReference type="EMBL" id="MBY17562.1"/>
    </source>
</evidence>